<dbReference type="AlphaFoldDB" id="A0A1R0H6D5"/>
<dbReference type="Pfam" id="PF00233">
    <property type="entry name" value="PDEase_I"/>
    <property type="match status" value="1"/>
</dbReference>
<sequence>MCKVEIDPEKYLGLDFDPWSFSRPERLGISLAVFKDMNVPVILGIDIGNMLDFILDIEFCYKDVPYHSFCHGLDVLVKTHFMLNSMRMANYLTSYDITALLICALCHDAGHVSFFNI</sequence>
<dbReference type="GO" id="GO:0004114">
    <property type="term" value="F:3',5'-cyclic-nucleotide phosphodiesterase activity"/>
    <property type="evidence" value="ECO:0007669"/>
    <property type="project" value="InterPro"/>
</dbReference>
<keyword evidence="1" id="KW-0479">Metal-binding</keyword>
<dbReference type="PROSITE" id="PS51845">
    <property type="entry name" value="PDEASE_I_2"/>
    <property type="match status" value="1"/>
</dbReference>
<evidence type="ECO:0000313" key="4">
    <source>
        <dbReference type="EMBL" id="OLY84699.1"/>
    </source>
</evidence>
<comment type="caution">
    <text evidence="4">The sequence shown here is derived from an EMBL/GenBank/DDBJ whole genome shotgun (WGS) entry which is preliminary data.</text>
</comment>
<dbReference type="EMBL" id="LSSL01000392">
    <property type="protein sequence ID" value="OLY84699.1"/>
    <property type="molecule type" value="Genomic_DNA"/>
</dbReference>
<name>A0A1R0H6D5_9FUNG</name>
<dbReference type="Proteomes" id="UP000187455">
    <property type="component" value="Unassembled WGS sequence"/>
</dbReference>
<keyword evidence="5" id="KW-1185">Reference proteome</keyword>
<dbReference type="InterPro" id="IPR036971">
    <property type="entry name" value="PDEase_catalytic_dom_sf"/>
</dbReference>
<accession>A0A1R0H6D5</accession>
<dbReference type="InterPro" id="IPR002073">
    <property type="entry name" value="PDEase_catalytic_dom"/>
</dbReference>
<protein>
    <submittedName>
        <fullName evidence="4">3',5'-cyclic-nucleotide phosphodiesterase regA</fullName>
    </submittedName>
</protein>
<dbReference type="Gene3D" id="1.10.1300.10">
    <property type="entry name" value="3'5'-cyclic nucleotide phosphodiesterase, catalytic domain"/>
    <property type="match status" value="1"/>
</dbReference>
<organism evidence="4 5">
    <name type="scientific">Smittium mucronatum</name>
    <dbReference type="NCBI Taxonomy" id="133383"/>
    <lineage>
        <taxon>Eukaryota</taxon>
        <taxon>Fungi</taxon>
        <taxon>Fungi incertae sedis</taxon>
        <taxon>Zoopagomycota</taxon>
        <taxon>Kickxellomycotina</taxon>
        <taxon>Harpellomycetes</taxon>
        <taxon>Harpellales</taxon>
        <taxon>Legeriomycetaceae</taxon>
        <taxon>Smittium</taxon>
    </lineage>
</organism>
<reference evidence="4 5" key="1">
    <citation type="journal article" date="2016" name="Mol. Biol. Evol.">
        <title>Genome-Wide Survey of Gut Fungi (Harpellales) Reveals the First Horizontally Transferred Ubiquitin Gene from a Mosquito Host.</title>
        <authorList>
            <person name="Wang Y."/>
            <person name="White M.M."/>
            <person name="Kvist S."/>
            <person name="Moncalvo J.M."/>
        </authorList>
    </citation>
    <scope>NUCLEOTIDE SEQUENCE [LARGE SCALE GENOMIC DNA]</scope>
    <source>
        <strain evidence="4 5">ALG-7-W6</strain>
    </source>
</reference>
<dbReference type="SUPFAM" id="SSF109604">
    <property type="entry name" value="HD-domain/PDEase-like"/>
    <property type="match status" value="1"/>
</dbReference>
<gene>
    <name evidence="4" type="ORF">AYI68_g1130</name>
</gene>
<evidence type="ECO:0000256" key="1">
    <source>
        <dbReference type="ARBA" id="ARBA00022723"/>
    </source>
</evidence>
<dbReference type="GO" id="GO:0007165">
    <property type="term" value="P:signal transduction"/>
    <property type="evidence" value="ECO:0007669"/>
    <property type="project" value="InterPro"/>
</dbReference>
<feature type="domain" description="PDEase" evidence="3">
    <location>
        <begin position="1"/>
        <end position="117"/>
    </location>
</feature>
<evidence type="ECO:0000256" key="2">
    <source>
        <dbReference type="ARBA" id="ARBA00022801"/>
    </source>
</evidence>
<dbReference type="OrthoDB" id="546632at2759"/>
<evidence type="ECO:0000259" key="3">
    <source>
        <dbReference type="PROSITE" id="PS51845"/>
    </source>
</evidence>
<dbReference type="PANTHER" id="PTHR11347">
    <property type="entry name" value="CYCLIC NUCLEOTIDE PHOSPHODIESTERASE"/>
    <property type="match status" value="1"/>
</dbReference>
<evidence type="ECO:0000313" key="5">
    <source>
        <dbReference type="Proteomes" id="UP000187455"/>
    </source>
</evidence>
<keyword evidence="2" id="KW-0378">Hydrolase</keyword>
<dbReference type="STRING" id="133383.A0A1R0H6D5"/>
<proteinExistence type="predicted"/>
<dbReference type="GO" id="GO:0046872">
    <property type="term" value="F:metal ion binding"/>
    <property type="evidence" value="ECO:0007669"/>
    <property type="project" value="UniProtKB-KW"/>
</dbReference>